<dbReference type="EMBL" id="MT142144">
    <property type="protein sequence ID" value="QJA75155.1"/>
    <property type="molecule type" value="Genomic_DNA"/>
</dbReference>
<protein>
    <submittedName>
        <fullName evidence="1">Uncharacterized protein</fullName>
    </submittedName>
</protein>
<name>A0A6M3K303_9ZZZZ</name>
<accession>A0A6M3K303</accession>
<dbReference type="AlphaFoldDB" id="A0A6M3K303"/>
<sequence length="255" mass="29880">MNLGKKLLKNSSLPEEKEALFEFNECCMNVKSENEHSYEYPMDNYGLIRIRLTALKIFMSKYLTYEKHLSLLNSLIESRPHWEQYLTPINGNVKDLIIKFFMKCCNPCLSEYDLESFTIKEDSRWYDGKNPQKSYLGREKPILDHCIVHPNRKSTNKKRNLCSSCTQRLYRLNLHEYEMDLGLIYILKVKLGKKGSPFNPEMCVNHKSKIALGNGLCEICNNKIGNLEYMFGQQGINIKDFNIKWKESTNDMSNM</sequence>
<reference evidence="1" key="1">
    <citation type="submission" date="2020-03" db="EMBL/GenBank/DDBJ databases">
        <title>The deep terrestrial virosphere.</title>
        <authorList>
            <person name="Holmfeldt K."/>
            <person name="Nilsson E."/>
            <person name="Simone D."/>
            <person name="Lopez-Fernandez M."/>
            <person name="Wu X."/>
            <person name="de Brujin I."/>
            <person name="Lundin D."/>
            <person name="Andersson A."/>
            <person name="Bertilsson S."/>
            <person name="Dopson M."/>
        </authorList>
    </citation>
    <scope>NUCLEOTIDE SEQUENCE</scope>
    <source>
        <strain evidence="1">MM415A01863</strain>
    </source>
</reference>
<gene>
    <name evidence="1" type="ORF">MM415A01863_0003</name>
</gene>
<evidence type="ECO:0000313" key="1">
    <source>
        <dbReference type="EMBL" id="QJA75155.1"/>
    </source>
</evidence>
<organism evidence="1">
    <name type="scientific">viral metagenome</name>
    <dbReference type="NCBI Taxonomy" id="1070528"/>
    <lineage>
        <taxon>unclassified sequences</taxon>
        <taxon>metagenomes</taxon>
        <taxon>organismal metagenomes</taxon>
    </lineage>
</organism>
<proteinExistence type="predicted"/>